<organism evidence="2 3">
    <name type="scientific">Methanobacterium paludis (strain DSM 25820 / JCM 18151 / SWAN1)</name>
    <dbReference type="NCBI Taxonomy" id="868131"/>
    <lineage>
        <taxon>Archaea</taxon>
        <taxon>Methanobacteriati</taxon>
        <taxon>Methanobacteriota</taxon>
        <taxon>Methanomada group</taxon>
        <taxon>Methanobacteria</taxon>
        <taxon>Methanobacteriales</taxon>
        <taxon>Methanobacteriaceae</taxon>
        <taxon>Methanobacterium</taxon>
    </lineage>
</organism>
<keyword evidence="1" id="KW-0472">Membrane</keyword>
<dbReference type="Pfam" id="PF26119">
    <property type="entry name" value="DUF8036"/>
    <property type="match status" value="1"/>
</dbReference>
<proteinExistence type="predicted"/>
<accession>F6D3H8</accession>
<name>F6D3H8_METPW</name>
<keyword evidence="1" id="KW-0812">Transmembrane</keyword>
<dbReference type="eggNOG" id="arCOG10948">
    <property type="taxonomic scope" value="Archaea"/>
</dbReference>
<gene>
    <name evidence="2" type="ordered locus">MSWAN_2146</name>
</gene>
<keyword evidence="1" id="KW-1133">Transmembrane helix</keyword>
<dbReference type="EMBL" id="CP002772">
    <property type="protein sequence ID" value="AEG19154.1"/>
    <property type="molecule type" value="Genomic_DNA"/>
</dbReference>
<feature type="transmembrane region" description="Helical" evidence="1">
    <location>
        <begin position="73"/>
        <end position="92"/>
    </location>
</feature>
<keyword evidence="3" id="KW-1185">Reference proteome</keyword>
<feature type="transmembrane region" description="Helical" evidence="1">
    <location>
        <begin position="46"/>
        <end position="67"/>
    </location>
</feature>
<dbReference type="AlphaFoldDB" id="F6D3H8"/>
<evidence type="ECO:0000256" key="1">
    <source>
        <dbReference type="SAM" id="Phobius"/>
    </source>
</evidence>
<dbReference type="STRING" id="868131.MSWAN_2146"/>
<dbReference type="HOGENOM" id="CLU_168019_1_0_2"/>
<protein>
    <recommendedName>
        <fullName evidence="4">DUF4345 domain-containing protein</fullName>
    </recommendedName>
</protein>
<dbReference type="GeneID" id="10669669"/>
<reference evidence="2 3" key="1">
    <citation type="journal article" date="2014" name="Int. J. Syst. Evol. Microbiol.">
        <title>Methanobacterium paludis sp. nov. and a novel strain of Methanobacterium lacus isolated from northern peatlands.</title>
        <authorList>
            <person name="Cadillo-Quiroz H."/>
            <person name="Brauer S.L."/>
            <person name="Goodson N."/>
            <person name="Yavitt J.B."/>
            <person name="Zinder S.H."/>
        </authorList>
    </citation>
    <scope>NUCLEOTIDE SEQUENCE [LARGE SCALE GENOMIC DNA]</scope>
    <source>
        <strain evidence="3">DSM 25820 / JCM 18151 / SWAN1</strain>
    </source>
</reference>
<evidence type="ECO:0000313" key="2">
    <source>
        <dbReference type="EMBL" id="AEG19154.1"/>
    </source>
</evidence>
<dbReference type="Proteomes" id="UP000009231">
    <property type="component" value="Chromosome"/>
</dbReference>
<dbReference type="KEGG" id="mew:MSWAN_2146"/>
<dbReference type="OrthoDB" id="68835at2157"/>
<feature type="transmembrane region" description="Helical" evidence="1">
    <location>
        <begin position="13"/>
        <end position="34"/>
    </location>
</feature>
<evidence type="ECO:0000313" key="3">
    <source>
        <dbReference type="Proteomes" id="UP000009231"/>
    </source>
</evidence>
<dbReference type="RefSeq" id="WP_013826653.1">
    <property type="nucleotide sequence ID" value="NC_015574.1"/>
</dbReference>
<dbReference type="InterPro" id="IPR058349">
    <property type="entry name" value="DUF8036"/>
</dbReference>
<evidence type="ECO:0008006" key="4">
    <source>
        <dbReference type="Google" id="ProtNLM"/>
    </source>
</evidence>
<sequence>MVLDLLGYTGIKLVSIGIEIANICLLSGLLYLYIKSYRQIKIGFTVGLMLFATVLLLRSLFTIGFIMVDNTALGRPIYIGGLIEFIALLILLKITWDY</sequence>